<protein>
    <recommendedName>
        <fullName evidence="3">Capsular biosynthesis protein</fullName>
    </recommendedName>
</protein>
<gene>
    <name evidence="1" type="ORF">GNP94_20575</name>
</gene>
<evidence type="ECO:0000313" key="1">
    <source>
        <dbReference type="EMBL" id="MUG68373.1"/>
    </source>
</evidence>
<dbReference type="InterPro" id="IPR007833">
    <property type="entry name" value="Capsule_polysaccharide_synth"/>
</dbReference>
<dbReference type="Proteomes" id="UP000435177">
    <property type="component" value="Unassembled WGS sequence"/>
</dbReference>
<dbReference type="Gene3D" id="3.40.50.12580">
    <property type="match status" value="1"/>
</dbReference>
<sequence length="476" mass="56081">MITINIFISSMGNVEFGIPVLLKRLTEEFSNRQCQCFYFSIPNGKGIDGSKELFEALNIQAQRIDITNSNEHELVEHLNYSQDELEDMLRLIPIDKREATIKQVKDYLESIRRSDQEIGIDMLIVWGNRTRERTIYHYAKKHNIPIYIFEHGYFRPFTLTVDSVGINFENSVPRTREFYSNVKFDRQRFDRFLTCPEYAVKDEQVTKEFRMISEKYSNSKSETSERLHKQIKKVFREGKIRQAIRRQLSKLVNHIISFRYKQQLNALNTKTRHFLESGDRFLFVPFQLETDTQTVLFSPYIKTMEELVLLFSDAIDRYNRDYNDNLKVVFKTHPMYTIKEPAMELSRIIATCHANQNIFITNSVGTDDLITKSECVITINSTVGIEALVMNKKVVTLGNAFYNIEGIVNHVKQPSELNDVLYKTLTSEPDWNLVERFLYYIRFHYFSEIFYLNPDKASVKRLVDRILQMREGGRES</sequence>
<reference evidence="1 2" key="1">
    <citation type="submission" date="2019-11" db="EMBL/GenBank/DDBJ databases">
        <title>Draft genome sequences of five Paenibacillus species of dairy origin.</title>
        <authorList>
            <person name="Olajide A.M."/>
            <person name="Chen S."/>
            <person name="Lapointe G."/>
        </authorList>
    </citation>
    <scope>NUCLEOTIDE SEQUENCE [LARGE SCALE GENOMIC DNA]</scope>
    <source>
        <strain evidence="1 2">3CS1</strain>
    </source>
</reference>
<evidence type="ECO:0000313" key="2">
    <source>
        <dbReference type="Proteomes" id="UP000435177"/>
    </source>
</evidence>
<dbReference type="EMBL" id="WOAA01000025">
    <property type="protein sequence ID" value="MUG68373.1"/>
    <property type="molecule type" value="Genomic_DNA"/>
</dbReference>
<proteinExistence type="predicted"/>
<dbReference type="Pfam" id="PF05159">
    <property type="entry name" value="Capsule_synth"/>
    <property type="match status" value="1"/>
</dbReference>
<dbReference type="SUPFAM" id="SSF53756">
    <property type="entry name" value="UDP-Glycosyltransferase/glycogen phosphorylase"/>
    <property type="match status" value="1"/>
</dbReference>
<comment type="caution">
    <text evidence="1">The sequence shown here is derived from an EMBL/GenBank/DDBJ whole genome shotgun (WGS) entry which is preliminary data.</text>
</comment>
<evidence type="ECO:0008006" key="3">
    <source>
        <dbReference type="Google" id="ProtNLM"/>
    </source>
</evidence>
<dbReference type="InterPro" id="IPR043148">
    <property type="entry name" value="TagF_C"/>
</dbReference>
<accession>A0ABW9T4Z2</accession>
<keyword evidence="2" id="KW-1185">Reference proteome</keyword>
<organism evidence="1 2">
    <name type="scientific">Paenibacillus campinasensis</name>
    <dbReference type="NCBI Taxonomy" id="66347"/>
    <lineage>
        <taxon>Bacteria</taxon>
        <taxon>Bacillati</taxon>
        <taxon>Bacillota</taxon>
        <taxon>Bacilli</taxon>
        <taxon>Bacillales</taxon>
        <taxon>Paenibacillaceae</taxon>
        <taxon>Paenibacillus</taxon>
    </lineage>
</organism>
<name>A0ABW9T4Z2_9BACL</name>